<feature type="disulfide bond" evidence="22">
    <location>
        <begin position="114"/>
        <end position="132"/>
    </location>
</feature>
<keyword evidence="15" id="KW-0472">Membrane</keyword>
<comment type="caution">
    <text evidence="22">Lacks conserved residue(s) required for the propagation of feature annotation.</text>
</comment>
<name>A0A674CHA0_SALTR</name>
<evidence type="ECO:0000256" key="3">
    <source>
        <dbReference type="ARBA" id="ARBA00009214"/>
    </source>
</evidence>
<dbReference type="SMART" id="SM00457">
    <property type="entry name" value="MACPF"/>
    <property type="match status" value="1"/>
</dbReference>
<evidence type="ECO:0000256" key="4">
    <source>
        <dbReference type="ARBA" id="ARBA00018261"/>
    </source>
</evidence>
<dbReference type="Pfam" id="PF01823">
    <property type="entry name" value="MACPF"/>
    <property type="match status" value="1"/>
</dbReference>
<dbReference type="GO" id="GO:0005576">
    <property type="term" value="C:extracellular region"/>
    <property type="evidence" value="ECO:0007669"/>
    <property type="project" value="UniProtKB-SubCell"/>
</dbReference>
<dbReference type="GeneTree" id="ENSGT00940000159777"/>
<keyword evidence="19" id="KW-1053">Target membrane</keyword>
<dbReference type="SUPFAM" id="SSF57196">
    <property type="entry name" value="EGF/Laminin"/>
    <property type="match status" value="1"/>
</dbReference>
<evidence type="ECO:0000256" key="9">
    <source>
        <dbReference type="ARBA" id="ARBA00022588"/>
    </source>
</evidence>
<dbReference type="SUPFAM" id="SSF57424">
    <property type="entry name" value="LDL receptor-like module"/>
    <property type="match status" value="1"/>
</dbReference>
<keyword evidence="5" id="KW-1134">Transmembrane beta strand</keyword>
<evidence type="ECO:0000256" key="1">
    <source>
        <dbReference type="ARBA" id="ARBA00004276"/>
    </source>
</evidence>
<feature type="chain" id="PRO_5025330390" description="Complement component C9" evidence="23">
    <location>
        <begin position="25"/>
        <end position="647"/>
    </location>
</feature>
<dbReference type="InterPro" id="IPR020863">
    <property type="entry name" value="MACPF_CS"/>
</dbReference>
<dbReference type="Pfam" id="PF00057">
    <property type="entry name" value="Ldl_recept_a"/>
    <property type="match status" value="1"/>
</dbReference>
<dbReference type="InterPro" id="IPR002172">
    <property type="entry name" value="LDrepeatLR_classA_rpt"/>
</dbReference>
<evidence type="ECO:0000256" key="2">
    <source>
        <dbReference type="ARBA" id="ARBA00004613"/>
    </source>
</evidence>
<evidence type="ECO:0000256" key="17">
    <source>
        <dbReference type="ARBA" id="ARBA00023162"/>
    </source>
</evidence>
<dbReference type="PROSITE" id="PS00279">
    <property type="entry name" value="MACPF_1"/>
    <property type="match status" value="1"/>
</dbReference>
<dbReference type="Ensembl" id="ENSSTUT00000087839.1">
    <property type="protein sequence ID" value="ENSSTUP00000082566.1"/>
    <property type="gene ID" value="ENSSTUG00000036144.1"/>
</dbReference>
<dbReference type="SUPFAM" id="SSF82895">
    <property type="entry name" value="TSP-1 type 1 repeat"/>
    <property type="match status" value="2"/>
</dbReference>
<dbReference type="GO" id="GO:0044218">
    <property type="term" value="C:other organism cell membrane"/>
    <property type="evidence" value="ECO:0007669"/>
    <property type="project" value="UniProtKB-KW"/>
</dbReference>
<dbReference type="Gene3D" id="4.10.400.10">
    <property type="entry name" value="Low-density Lipoprotein Receptor"/>
    <property type="match status" value="1"/>
</dbReference>
<dbReference type="InterPro" id="IPR001862">
    <property type="entry name" value="MAC_perforin"/>
</dbReference>
<comment type="subunit">
    <text evidence="21">Homooligomer; about 20 C9 chains oligomerize to give rise to a huge beta-barrel that forms a 100 Angstrom diameter pore in target membranes. Component of the membrane attack complex (MAC), composed of complement C5b, C6, C7, C8A, C8B, C8G and multiple copies of the pore-forming subunit C9.</text>
</comment>
<comment type="similarity">
    <text evidence="3">Belongs to the complement C6/C7/C8/C9 family.</text>
</comment>
<dbReference type="Gene3D" id="2.10.25.10">
    <property type="entry name" value="Laminin"/>
    <property type="match status" value="1"/>
</dbReference>
<comment type="subcellular location">
    <subcellularLocation>
        <location evidence="2">Secreted</location>
    </subcellularLocation>
    <subcellularLocation>
        <location evidence="1">Target cell membrane</location>
        <topology evidence="1">Multi-pass membrane protein</topology>
    </subcellularLocation>
</comment>
<evidence type="ECO:0000256" key="21">
    <source>
        <dbReference type="ARBA" id="ARBA00093512"/>
    </source>
</evidence>
<keyword evidence="10" id="KW-0812">Transmembrane</keyword>
<dbReference type="GO" id="GO:0042742">
    <property type="term" value="P:defense response to bacterium"/>
    <property type="evidence" value="ECO:0007669"/>
    <property type="project" value="Ensembl"/>
</dbReference>
<dbReference type="Proteomes" id="UP000472277">
    <property type="component" value="Chromosome 15"/>
</dbReference>
<dbReference type="InterPro" id="IPR036055">
    <property type="entry name" value="LDL_receptor-like_sf"/>
</dbReference>
<evidence type="ECO:0000256" key="7">
    <source>
        <dbReference type="ARBA" id="ARBA00022536"/>
    </source>
</evidence>
<evidence type="ECO:0000256" key="5">
    <source>
        <dbReference type="ARBA" id="ARBA00022452"/>
    </source>
</evidence>
<evidence type="ECO:0000256" key="16">
    <source>
        <dbReference type="ARBA" id="ARBA00023157"/>
    </source>
</evidence>
<keyword evidence="9" id="KW-0399">Innate immunity</keyword>
<dbReference type="PRINTS" id="PR00764">
    <property type="entry name" value="COMPLEMENTC9"/>
</dbReference>
<proteinExistence type="inferred from homology"/>
<keyword evidence="26" id="KW-1185">Reference proteome</keyword>
<dbReference type="InterPro" id="IPR020864">
    <property type="entry name" value="MACPF"/>
</dbReference>
<keyword evidence="16 22" id="KW-1015">Disulfide bond</keyword>
<evidence type="ECO:0000256" key="14">
    <source>
        <dbReference type="ARBA" id="ARBA00023058"/>
    </source>
</evidence>
<protein>
    <recommendedName>
        <fullName evidence="4">Complement component C9</fullName>
    </recommendedName>
</protein>
<accession>A0A674CHA0</accession>
<dbReference type="AlphaFoldDB" id="A0A674CHA0"/>
<reference evidence="25" key="1">
    <citation type="submission" date="2025-08" db="UniProtKB">
        <authorList>
            <consortium name="Ensembl"/>
        </authorList>
    </citation>
    <scope>IDENTIFICATION</scope>
</reference>
<sequence>MRSEVAAALLLVFCAVAVSVSVSGDENRTGKRDTREVKVAPPDPVDCAWSLWSEWTPCNSCTKIQHRSRSVEVFGQFGGKPCQGQPIGEQQACTIDAVCEQALPPECSSTEFTCESGACIKLRLSCNGDYDCEDGSDEDCEPVRKPCGTKLYDTNEQGRTAGYGINILGMEPRINPFNNDYFNGMCNKVKNTNNNEYNRLPWNVGLLNYETIAEETVSKEIYEDTYTLLRELMTETKLTVSAGLNLKYTPTEKSMAKSNTTVSGGVGLDAEYDRTQMIKEVSEYSTIKSTCICHRHRKDWTKVQWNKSFMRVNGHVQLSTYRMRSRDLQVAGEFLEHVKSLPLEYEKGQYFSFLEDYGTHYTRNGKSGGEYQLVYVLNQDTIKDKNLNIREVDQGVIPFKFLSTTHIVEKSGQELTERKLQNCIKVGISGNFDTNIGIGGDAHIRPGYCKDTVNKNTDEKEGKALVDKVITVVRGGTLETAVAMRTQIMKEGLVDINTYQNWARTVGDAPALLSSEPEPIQTLIPLSMPDANTRRLNMQRATQEYEAEYSVCKCKPCHNGGTLALLDGKCLCLCLPQFEGLACQDAKADNNKNTKTPVESVPQEGNWSCWAAWSGCSGGKRIRTRSCNTQGLSGATCSGDTVAEDYC</sequence>
<keyword evidence="14" id="KW-0473">Membrane attack complex</keyword>
<dbReference type="GO" id="GO:0071391">
    <property type="term" value="P:cellular response to estrogen stimulus"/>
    <property type="evidence" value="ECO:0007669"/>
    <property type="project" value="Ensembl"/>
</dbReference>
<evidence type="ECO:0000256" key="11">
    <source>
        <dbReference type="ARBA" id="ARBA00022852"/>
    </source>
</evidence>
<keyword evidence="23" id="KW-0732">Signal</keyword>
<dbReference type="PROSITE" id="PS50092">
    <property type="entry name" value="TSP1"/>
    <property type="match status" value="2"/>
</dbReference>
<dbReference type="GO" id="GO:0006957">
    <property type="term" value="P:complement activation, alternative pathway"/>
    <property type="evidence" value="ECO:0007669"/>
    <property type="project" value="UniProtKB-KW"/>
</dbReference>
<keyword evidence="13" id="KW-0180">Complement pathway</keyword>
<keyword evidence="12" id="KW-0391">Immunity</keyword>
<dbReference type="InterPro" id="IPR036383">
    <property type="entry name" value="TSP1_rpt_sf"/>
</dbReference>
<feature type="disulfide bond" evidence="22">
    <location>
        <begin position="107"/>
        <end position="119"/>
    </location>
</feature>
<keyword evidence="17" id="KW-0179">Complement alternate pathway</keyword>
<evidence type="ECO:0000313" key="25">
    <source>
        <dbReference type="Ensembl" id="ENSSTUP00000082566.1"/>
    </source>
</evidence>
<dbReference type="PROSITE" id="PS51412">
    <property type="entry name" value="MACPF_2"/>
    <property type="match status" value="1"/>
</dbReference>
<reference evidence="25" key="2">
    <citation type="submission" date="2025-09" db="UniProtKB">
        <authorList>
            <consortium name="Ensembl"/>
        </authorList>
    </citation>
    <scope>IDENTIFICATION</scope>
</reference>
<dbReference type="GO" id="GO:0005579">
    <property type="term" value="C:membrane attack complex"/>
    <property type="evidence" value="ECO:0007669"/>
    <property type="project" value="UniProtKB-KW"/>
</dbReference>
<feature type="domain" description="MACPF" evidence="24">
    <location>
        <begin position="143"/>
        <end position="553"/>
    </location>
</feature>
<dbReference type="InterPro" id="IPR023415">
    <property type="entry name" value="LDLR_class-A_CS"/>
</dbReference>
<dbReference type="Gene3D" id="2.20.100.10">
    <property type="entry name" value="Thrombospondin type-1 (TSP1) repeat"/>
    <property type="match status" value="1"/>
</dbReference>
<comment type="function">
    <text evidence="20">Pore-forming component of the membrane attack complex (MAC), a multiprotein complex activated by the complement cascade, which inserts into a target cell membrane and forms a pore, leading to target cell membrane rupture and cell lysis. The MAC is initiated by proteolytic cleavage of C5 into complement C5b in response to the classical, alternative, lectin and GZMK complement pathways. The complement pathways consist in a cascade of proteins that leads to phagocytosis and breakdown of pathogens and signaling that strengthens the adaptive immune system. Constitutes the pore-forming subunit of the MAC complex: during MAC assembly, C9 associates with the C5b8 intermediate complex, and polymerizes to complete the pore.</text>
</comment>
<evidence type="ECO:0000256" key="10">
    <source>
        <dbReference type="ARBA" id="ARBA00022692"/>
    </source>
</evidence>
<dbReference type="PROSITE" id="PS50068">
    <property type="entry name" value="LDLRA_2"/>
    <property type="match status" value="1"/>
</dbReference>
<feature type="signal peptide" evidence="23">
    <location>
        <begin position="1"/>
        <end position="24"/>
    </location>
</feature>
<evidence type="ECO:0000259" key="24">
    <source>
        <dbReference type="PROSITE" id="PS51412"/>
    </source>
</evidence>
<evidence type="ECO:0000313" key="26">
    <source>
        <dbReference type="Proteomes" id="UP000472277"/>
    </source>
</evidence>
<keyword evidence="8" id="KW-1052">Target cell membrane</keyword>
<dbReference type="GO" id="GO:0031640">
    <property type="term" value="P:killing of cells of another organism"/>
    <property type="evidence" value="ECO:0007669"/>
    <property type="project" value="UniProtKB-KW"/>
</dbReference>
<evidence type="ECO:0000256" key="6">
    <source>
        <dbReference type="ARBA" id="ARBA00022525"/>
    </source>
</evidence>
<organism evidence="25 26">
    <name type="scientific">Salmo trutta</name>
    <name type="common">Brown trout</name>
    <dbReference type="NCBI Taxonomy" id="8032"/>
    <lineage>
        <taxon>Eukaryota</taxon>
        <taxon>Metazoa</taxon>
        <taxon>Chordata</taxon>
        <taxon>Craniata</taxon>
        <taxon>Vertebrata</taxon>
        <taxon>Euteleostomi</taxon>
        <taxon>Actinopterygii</taxon>
        <taxon>Neopterygii</taxon>
        <taxon>Teleostei</taxon>
        <taxon>Protacanthopterygii</taxon>
        <taxon>Salmoniformes</taxon>
        <taxon>Salmonidae</taxon>
        <taxon>Salmoninae</taxon>
        <taxon>Salmo</taxon>
    </lineage>
</organism>
<keyword evidence="18" id="KW-0325">Glycoprotein</keyword>
<gene>
    <name evidence="25" type="primary">c9</name>
</gene>
<dbReference type="OMA" id="FSVRKCH"/>
<evidence type="ECO:0000256" key="20">
    <source>
        <dbReference type="ARBA" id="ARBA00093294"/>
    </source>
</evidence>
<evidence type="ECO:0000256" key="22">
    <source>
        <dbReference type="PROSITE-ProRule" id="PRU00124"/>
    </source>
</evidence>
<dbReference type="Pfam" id="PF00090">
    <property type="entry name" value="TSP_1"/>
    <property type="match status" value="2"/>
</dbReference>
<dbReference type="SMART" id="SM00192">
    <property type="entry name" value="LDLa"/>
    <property type="match status" value="1"/>
</dbReference>
<dbReference type="FunCoup" id="A0A674CHA0">
    <property type="interactions" value="1474"/>
</dbReference>
<dbReference type="InParanoid" id="A0A674CHA0"/>
<dbReference type="GO" id="GO:0006958">
    <property type="term" value="P:complement activation, classical pathway"/>
    <property type="evidence" value="ECO:0007669"/>
    <property type="project" value="UniProtKB-KW"/>
</dbReference>
<dbReference type="PANTHER" id="PTHR45742:SF3">
    <property type="entry name" value="COMPLEMENT COMPONENT C9"/>
    <property type="match status" value="1"/>
</dbReference>
<dbReference type="CDD" id="cd00112">
    <property type="entry name" value="LDLa"/>
    <property type="match status" value="1"/>
</dbReference>
<dbReference type="SMART" id="SM00209">
    <property type="entry name" value="TSP1"/>
    <property type="match status" value="2"/>
</dbReference>
<dbReference type="PROSITE" id="PS01209">
    <property type="entry name" value="LDLRA_1"/>
    <property type="match status" value="1"/>
</dbReference>
<evidence type="ECO:0000256" key="23">
    <source>
        <dbReference type="SAM" id="SignalP"/>
    </source>
</evidence>
<evidence type="ECO:0000256" key="13">
    <source>
        <dbReference type="ARBA" id="ARBA00022875"/>
    </source>
</evidence>
<dbReference type="FunFam" id="2.20.100.10:FF:000089">
    <property type="entry name" value="Complement component C9"/>
    <property type="match status" value="1"/>
</dbReference>
<dbReference type="InterPro" id="IPR000884">
    <property type="entry name" value="TSP1_rpt"/>
</dbReference>
<keyword evidence="7" id="KW-0245">EGF-like domain</keyword>
<keyword evidence="6" id="KW-0964">Secreted</keyword>
<evidence type="ECO:0000256" key="19">
    <source>
        <dbReference type="ARBA" id="ARBA00023298"/>
    </source>
</evidence>
<evidence type="ECO:0000256" key="12">
    <source>
        <dbReference type="ARBA" id="ARBA00022859"/>
    </source>
</evidence>
<evidence type="ECO:0000256" key="8">
    <source>
        <dbReference type="ARBA" id="ARBA00022537"/>
    </source>
</evidence>
<keyword evidence="11" id="KW-0204">Cytolysis</keyword>
<evidence type="ECO:0000256" key="15">
    <source>
        <dbReference type="ARBA" id="ARBA00023136"/>
    </source>
</evidence>
<dbReference type="PANTHER" id="PTHR45742">
    <property type="entry name" value="COMPLEMENT COMPONENT C6"/>
    <property type="match status" value="1"/>
</dbReference>
<evidence type="ECO:0000256" key="18">
    <source>
        <dbReference type="ARBA" id="ARBA00023180"/>
    </source>
</evidence>